<evidence type="ECO:0000256" key="6">
    <source>
        <dbReference type="SAM" id="Coils"/>
    </source>
</evidence>
<evidence type="ECO:0000256" key="2">
    <source>
        <dbReference type="ARBA" id="ARBA00008105"/>
    </source>
</evidence>
<comment type="subunit">
    <text evidence="5">Component of the ribosomal small subunit (SSU) processome.</text>
</comment>
<evidence type="ECO:0000256" key="5">
    <source>
        <dbReference type="PIRNR" id="PIRNR015952"/>
    </source>
</evidence>
<dbReference type="GO" id="GO:0006364">
    <property type="term" value="P:rRNA processing"/>
    <property type="evidence" value="ECO:0007669"/>
    <property type="project" value="UniProtKB-UniRule"/>
</dbReference>
<proteinExistence type="inferred from homology"/>
<dbReference type="OrthoDB" id="29058at2759"/>
<protein>
    <recommendedName>
        <fullName evidence="5">U3 small nucleolar RNA-associated protein 11</fullName>
        <shortName evidence="5">U3 snoRNA-associated protein 11</shortName>
    </recommendedName>
</protein>
<reference evidence="7 8" key="1">
    <citation type="journal article" date="2015" name="Genome Biol.">
        <title>Comparative genomics of Steinernema reveals deeply conserved gene regulatory networks.</title>
        <authorList>
            <person name="Dillman A.R."/>
            <person name="Macchietto M."/>
            <person name="Porter C.F."/>
            <person name="Rogers A."/>
            <person name="Williams B."/>
            <person name="Antoshechkin I."/>
            <person name="Lee M.M."/>
            <person name="Goodwin Z."/>
            <person name="Lu X."/>
            <person name="Lewis E.E."/>
            <person name="Goodrich-Blair H."/>
            <person name="Stock S.P."/>
            <person name="Adams B.J."/>
            <person name="Sternberg P.W."/>
            <person name="Mortazavi A."/>
        </authorList>
    </citation>
    <scope>NUCLEOTIDE SEQUENCE [LARGE SCALE GENOMIC DNA]</scope>
    <source>
        <strain evidence="7 8">ALL</strain>
    </source>
</reference>
<dbReference type="AlphaFoldDB" id="A0A4U5N6T6"/>
<comment type="similarity">
    <text evidence="2 5">Belongs to the UTP11 family.</text>
</comment>
<gene>
    <name evidence="7" type="ORF">L596_018989</name>
</gene>
<dbReference type="Pfam" id="PF03998">
    <property type="entry name" value="Utp11"/>
    <property type="match status" value="1"/>
</dbReference>
<keyword evidence="8" id="KW-1185">Reference proteome</keyword>
<name>A0A4U5N6T6_STECR</name>
<evidence type="ECO:0000256" key="1">
    <source>
        <dbReference type="ARBA" id="ARBA00004604"/>
    </source>
</evidence>
<evidence type="ECO:0000256" key="3">
    <source>
        <dbReference type="ARBA" id="ARBA00022552"/>
    </source>
</evidence>
<comment type="function">
    <text evidence="5">Involved in nucleolar processing of pre-18S ribosomal RNA.</text>
</comment>
<evidence type="ECO:0000313" key="7">
    <source>
        <dbReference type="EMBL" id="TKR78130.1"/>
    </source>
</evidence>
<dbReference type="PIRSF" id="PIRSF015952">
    <property type="entry name" value="U3snoRNP11"/>
    <property type="match status" value="1"/>
</dbReference>
<reference evidence="7 8" key="2">
    <citation type="journal article" date="2019" name="G3 (Bethesda)">
        <title>Hybrid Assembly of the Genome of the Entomopathogenic Nematode Steinernema carpocapsae Identifies the X-Chromosome.</title>
        <authorList>
            <person name="Serra L."/>
            <person name="Macchietto M."/>
            <person name="Macias-Munoz A."/>
            <person name="McGill C.J."/>
            <person name="Rodriguez I.M."/>
            <person name="Rodriguez B."/>
            <person name="Murad R."/>
            <person name="Mortazavi A."/>
        </authorList>
    </citation>
    <scope>NUCLEOTIDE SEQUENCE [LARGE SCALE GENOMIC DNA]</scope>
    <source>
        <strain evidence="7 8">ALL</strain>
    </source>
</reference>
<keyword evidence="4 5" id="KW-0539">Nucleus</keyword>
<dbReference type="PANTHER" id="PTHR12838:SF0">
    <property type="entry name" value="U3 SMALL NUCLEOLAR RNA-ASSOCIATED PROTEIN 11-RELATED"/>
    <property type="match status" value="1"/>
</dbReference>
<sequence length="247" mass="28904">MAGSREHRERAQPAARAKFGLLEKKKDYKLRARDFNKKKEELQKLRRLALNKNPDEFHHHMINSRVGFDGVHRELSPESDDETELQKKLGDLKNLQYVKHKLQIERKKIEKLKSTLHMTDMEKQNTHTIFVDDDDEAKSFDPATYFDTPKELLGRSFSRPKMSTLQSTSVSALSKAEVLEAEKLRKKQYSELLKRIEREKELTTVLEKMELKKNLINSKGAELQPKLVKKGTATKAAVFQWKFERKK</sequence>
<dbReference type="PANTHER" id="PTHR12838">
    <property type="entry name" value="U3 SMALL NUCLEOLAR RNA-ASSOCIATED PROTEIN 11"/>
    <property type="match status" value="1"/>
</dbReference>
<dbReference type="EMBL" id="AZBU02000005">
    <property type="protein sequence ID" value="TKR78130.1"/>
    <property type="molecule type" value="Genomic_DNA"/>
</dbReference>
<evidence type="ECO:0000313" key="8">
    <source>
        <dbReference type="Proteomes" id="UP000298663"/>
    </source>
</evidence>
<accession>A0A4U5N6T6</accession>
<keyword evidence="6" id="KW-0175">Coiled coil</keyword>
<dbReference type="STRING" id="34508.A0A4U5N6T6"/>
<comment type="caution">
    <text evidence="7">The sequence shown here is derived from an EMBL/GenBank/DDBJ whole genome shotgun (WGS) entry which is preliminary data.</text>
</comment>
<dbReference type="InterPro" id="IPR007144">
    <property type="entry name" value="SSU_processome_Utp11"/>
</dbReference>
<keyword evidence="3 5" id="KW-0698">rRNA processing</keyword>
<dbReference type="GO" id="GO:0032040">
    <property type="term" value="C:small-subunit processome"/>
    <property type="evidence" value="ECO:0007669"/>
    <property type="project" value="UniProtKB-UniRule"/>
</dbReference>
<dbReference type="Proteomes" id="UP000298663">
    <property type="component" value="Unassembled WGS sequence"/>
</dbReference>
<evidence type="ECO:0000256" key="4">
    <source>
        <dbReference type="ARBA" id="ARBA00023242"/>
    </source>
</evidence>
<comment type="subcellular location">
    <subcellularLocation>
        <location evidence="1 5">Nucleus</location>
        <location evidence="1 5">Nucleolus</location>
    </subcellularLocation>
</comment>
<feature type="coiled-coil region" evidence="6">
    <location>
        <begin position="25"/>
        <end position="52"/>
    </location>
</feature>
<organism evidence="7 8">
    <name type="scientific">Steinernema carpocapsae</name>
    <name type="common">Entomopathogenic nematode</name>
    <dbReference type="NCBI Taxonomy" id="34508"/>
    <lineage>
        <taxon>Eukaryota</taxon>
        <taxon>Metazoa</taxon>
        <taxon>Ecdysozoa</taxon>
        <taxon>Nematoda</taxon>
        <taxon>Chromadorea</taxon>
        <taxon>Rhabditida</taxon>
        <taxon>Tylenchina</taxon>
        <taxon>Panagrolaimomorpha</taxon>
        <taxon>Strongyloidoidea</taxon>
        <taxon>Steinernematidae</taxon>
        <taxon>Steinernema</taxon>
    </lineage>
</organism>